<feature type="compositionally biased region" description="Low complexity" evidence="1">
    <location>
        <begin position="103"/>
        <end position="113"/>
    </location>
</feature>
<proteinExistence type="predicted"/>
<keyword evidence="2" id="KW-1185">Reference proteome</keyword>
<sequence>MSKLTVTNFSNRKGSPFQAKTADTDSTVTHEEVLQKSTYEEQKCKQSELIKKVTKKTAEYQAKKPCSGVFTEVVTHGSFSPKNVVKDNNTNKTGNASSVPKTSSANRSSSSLLGFPSSANDLALDAKTDLESDPNMSNEVKEKVIEKLFKLVTMVQHVYESKVRIATEYEKYKETHLRNDLRREKEHSEQLYKLNMNFQSEVVQSIQRLKSELDIARNVSRDMDENEISSKDSSVVFNSEEAQEATVGNDEVETVVDTNDTNIKCIDNLVEN</sequence>
<dbReference type="GeneID" id="114241536"/>
<dbReference type="OrthoDB" id="7456186at2759"/>
<feature type="region of interest" description="Disordered" evidence="1">
    <location>
        <begin position="1"/>
        <end position="28"/>
    </location>
</feature>
<feature type="region of interest" description="Disordered" evidence="1">
    <location>
        <begin position="80"/>
        <end position="113"/>
    </location>
</feature>
<dbReference type="AlphaFoldDB" id="A0A6J2JIB9"/>
<dbReference type="KEGG" id="bman:114241536"/>
<name>A0A6J2JIB9_BOMMA</name>
<feature type="compositionally biased region" description="Polar residues" evidence="1">
    <location>
        <begin position="1"/>
        <end position="13"/>
    </location>
</feature>
<reference evidence="3" key="1">
    <citation type="submission" date="2025-08" db="UniProtKB">
        <authorList>
            <consortium name="RefSeq"/>
        </authorList>
    </citation>
    <scope>IDENTIFICATION</scope>
    <source>
        <tissue evidence="3">Silk gland</tissue>
    </source>
</reference>
<organism evidence="2 3">
    <name type="scientific">Bombyx mandarina</name>
    <name type="common">Wild silk moth</name>
    <name type="synonym">Wild silkworm</name>
    <dbReference type="NCBI Taxonomy" id="7092"/>
    <lineage>
        <taxon>Eukaryota</taxon>
        <taxon>Metazoa</taxon>
        <taxon>Ecdysozoa</taxon>
        <taxon>Arthropoda</taxon>
        <taxon>Hexapoda</taxon>
        <taxon>Insecta</taxon>
        <taxon>Pterygota</taxon>
        <taxon>Neoptera</taxon>
        <taxon>Endopterygota</taxon>
        <taxon>Lepidoptera</taxon>
        <taxon>Glossata</taxon>
        <taxon>Ditrysia</taxon>
        <taxon>Bombycoidea</taxon>
        <taxon>Bombycidae</taxon>
        <taxon>Bombycinae</taxon>
        <taxon>Bombyx</taxon>
    </lineage>
</organism>
<evidence type="ECO:0000313" key="2">
    <source>
        <dbReference type="Proteomes" id="UP000504629"/>
    </source>
</evidence>
<accession>A0A6J2JIB9</accession>
<dbReference type="RefSeq" id="XP_028028194.1">
    <property type="nucleotide sequence ID" value="XM_028172393.1"/>
</dbReference>
<gene>
    <name evidence="3" type="primary">LOC114241536</name>
</gene>
<dbReference type="Proteomes" id="UP000504629">
    <property type="component" value="Unplaced"/>
</dbReference>
<protein>
    <submittedName>
        <fullName evidence="3">Uncharacterized protein LOC114241536</fullName>
    </submittedName>
</protein>
<evidence type="ECO:0000313" key="3">
    <source>
        <dbReference type="RefSeq" id="XP_028028194.1"/>
    </source>
</evidence>
<feature type="compositionally biased region" description="Low complexity" evidence="1">
    <location>
        <begin position="82"/>
        <end position="95"/>
    </location>
</feature>
<evidence type="ECO:0000256" key="1">
    <source>
        <dbReference type="SAM" id="MobiDB-lite"/>
    </source>
</evidence>